<dbReference type="GO" id="GO:0044341">
    <property type="term" value="P:sodium-dependent phosphate transport"/>
    <property type="evidence" value="ECO:0007669"/>
    <property type="project" value="InterPro"/>
</dbReference>
<dbReference type="STRING" id="157072.A0A024TYF2"/>
<comment type="subcellular location">
    <subcellularLocation>
        <location evidence="1">Cell membrane</location>
        <topology evidence="1">Multi-pass membrane protein</topology>
    </subcellularLocation>
</comment>
<keyword evidence="3" id="KW-1003">Cell membrane</keyword>
<keyword evidence="4 7" id="KW-0812">Transmembrane</keyword>
<evidence type="ECO:0000256" key="2">
    <source>
        <dbReference type="ARBA" id="ARBA00005808"/>
    </source>
</evidence>
<keyword evidence="6 7" id="KW-0472">Membrane</keyword>
<dbReference type="InterPro" id="IPR003841">
    <property type="entry name" value="Na/Pi_transpt"/>
</dbReference>
<proteinExistence type="inferred from homology"/>
<evidence type="ECO:0000256" key="4">
    <source>
        <dbReference type="ARBA" id="ARBA00022692"/>
    </source>
</evidence>
<name>A0A024TYF2_9STRA</name>
<feature type="transmembrane region" description="Helical" evidence="7">
    <location>
        <begin position="53"/>
        <end position="71"/>
    </location>
</feature>
<feature type="transmembrane region" description="Helical" evidence="7">
    <location>
        <begin position="225"/>
        <end position="251"/>
    </location>
</feature>
<protein>
    <recommendedName>
        <fullName evidence="9">Sodium-dependent phosphate transporter</fullName>
    </recommendedName>
</protein>
<feature type="transmembrane region" description="Helical" evidence="7">
    <location>
        <begin position="119"/>
        <end position="144"/>
    </location>
</feature>
<dbReference type="PANTHER" id="PTHR10010:SF46">
    <property type="entry name" value="SODIUM-DEPENDENT PHOSPHATE TRANSPORT PROTEIN 2B"/>
    <property type="match status" value="1"/>
</dbReference>
<evidence type="ECO:0000313" key="8">
    <source>
        <dbReference type="EMBL" id="ETV99009.1"/>
    </source>
</evidence>
<feature type="transmembrane region" description="Helical" evidence="7">
    <location>
        <begin position="183"/>
        <end position="204"/>
    </location>
</feature>
<dbReference type="RefSeq" id="XP_008872437.1">
    <property type="nucleotide sequence ID" value="XM_008874215.1"/>
</dbReference>
<dbReference type="GO" id="GO:0005886">
    <property type="term" value="C:plasma membrane"/>
    <property type="evidence" value="ECO:0007669"/>
    <property type="project" value="UniProtKB-SubCell"/>
</dbReference>
<organism evidence="8">
    <name type="scientific">Aphanomyces invadans</name>
    <dbReference type="NCBI Taxonomy" id="157072"/>
    <lineage>
        <taxon>Eukaryota</taxon>
        <taxon>Sar</taxon>
        <taxon>Stramenopiles</taxon>
        <taxon>Oomycota</taxon>
        <taxon>Saprolegniomycetes</taxon>
        <taxon>Saprolegniales</taxon>
        <taxon>Verrucalvaceae</taxon>
        <taxon>Aphanomyces</taxon>
    </lineage>
</organism>
<evidence type="ECO:0008006" key="9">
    <source>
        <dbReference type="Google" id="ProtNLM"/>
    </source>
</evidence>
<dbReference type="OrthoDB" id="67833at2759"/>
<dbReference type="AlphaFoldDB" id="A0A024TYF2"/>
<dbReference type="Pfam" id="PF02690">
    <property type="entry name" value="Na_Pi_cotrans"/>
    <property type="match status" value="1"/>
</dbReference>
<gene>
    <name evidence="8" type="ORF">H310_08482</name>
</gene>
<evidence type="ECO:0000256" key="3">
    <source>
        <dbReference type="ARBA" id="ARBA00022475"/>
    </source>
</evidence>
<evidence type="ECO:0000256" key="5">
    <source>
        <dbReference type="ARBA" id="ARBA00022989"/>
    </source>
</evidence>
<feature type="transmembrane region" description="Helical" evidence="7">
    <location>
        <begin position="257"/>
        <end position="279"/>
    </location>
</feature>
<feature type="transmembrane region" description="Helical" evidence="7">
    <location>
        <begin position="78"/>
        <end position="99"/>
    </location>
</feature>
<evidence type="ECO:0000256" key="7">
    <source>
        <dbReference type="SAM" id="Phobius"/>
    </source>
</evidence>
<dbReference type="PANTHER" id="PTHR10010">
    <property type="entry name" value="SOLUTE CARRIER FAMILY 34 SODIUM PHOSPHATE , MEMBER 2-RELATED"/>
    <property type="match status" value="1"/>
</dbReference>
<dbReference type="GO" id="GO:0005436">
    <property type="term" value="F:sodium:phosphate symporter activity"/>
    <property type="evidence" value="ECO:0007669"/>
    <property type="project" value="InterPro"/>
</dbReference>
<dbReference type="VEuPathDB" id="FungiDB:H310_08482"/>
<evidence type="ECO:0000256" key="1">
    <source>
        <dbReference type="ARBA" id="ARBA00004651"/>
    </source>
</evidence>
<dbReference type="GeneID" id="20085532"/>
<evidence type="ECO:0000256" key="6">
    <source>
        <dbReference type="ARBA" id="ARBA00023136"/>
    </source>
</evidence>
<dbReference type="EMBL" id="KI913968">
    <property type="protein sequence ID" value="ETV99009.1"/>
    <property type="molecule type" value="Genomic_DNA"/>
</dbReference>
<dbReference type="eggNOG" id="ENOG502QQ3I">
    <property type="taxonomic scope" value="Eukaryota"/>
</dbReference>
<reference evidence="8" key="1">
    <citation type="submission" date="2013-12" db="EMBL/GenBank/DDBJ databases">
        <title>The Genome Sequence of Aphanomyces invadans NJM9701.</title>
        <authorList>
            <consortium name="The Broad Institute Genomics Platform"/>
            <person name="Russ C."/>
            <person name="Tyler B."/>
            <person name="van West P."/>
            <person name="Dieguez-Uribeondo J."/>
            <person name="Young S.K."/>
            <person name="Zeng Q."/>
            <person name="Gargeya S."/>
            <person name="Fitzgerald M."/>
            <person name="Abouelleil A."/>
            <person name="Alvarado L."/>
            <person name="Chapman S.B."/>
            <person name="Gainer-Dewar J."/>
            <person name="Goldberg J."/>
            <person name="Griggs A."/>
            <person name="Gujja S."/>
            <person name="Hansen M."/>
            <person name="Howarth C."/>
            <person name="Imamovic A."/>
            <person name="Ireland A."/>
            <person name="Larimer J."/>
            <person name="McCowan C."/>
            <person name="Murphy C."/>
            <person name="Pearson M."/>
            <person name="Poon T.W."/>
            <person name="Priest M."/>
            <person name="Roberts A."/>
            <person name="Saif S."/>
            <person name="Shea T."/>
            <person name="Sykes S."/>
            <person name="Wortman J."/>
            <person name="Nusbaum C."/>
            <person name="Birren B."/>
        </authorList>
    </citation>
    <scope>NUCLEOTIDE SEQUENCE [LARGE SCALE GENOMIC DNA]</scope>
    <source>
        <strain evidence="8">NJM9701</strain>
    </source>
</reference>
<keyword evidence="5 7" id="KW-1133">Transmembrane helix</keyword>
<dbReference type="NCBIfam" id="NF037997">
    <property type="entry name" value="Na_Pi_symport"/>
    <property type="match status" value="1"/>
</dbReference>
<comment type="similarity">
    <text evidence="2">Belongs to the SLC34A transporter family.</text>
</comment>
<sequence length="318" mass="35365">MTPRDPILSWPATAHSSGGYPHHDTRNSFDDDLESELEKAGYVENNTFENLPLRVRIVLGFLFLTLALVSFDSAIGGICLGIAFALLVASLVCLVQSLTKLVGGSARKYMRHALNYSGYLNIFIGIAVTFGVQSSTIVTSTLTPLAGLDLITLDQVYPLIIGANVGTTVKALLASWVTGKYNAVRAALVHLFFNIFGIFFFYVIPATRYPILHSAERIGYYSARWPLVALLFLLMVFFVVPGAGFGMVYLYKGNATAVGFGISITAIVGVLVVAIYWWYWRRDGRERWHYFLAVKAEDHRMRMEAVRRARDDDLAYIP</sequence>
<accession>A0A024TYF2</accession>